<gene>
    <name evidence="1" type="ordered locus">bll3646</name>
</gene>
<accession>Q89P37</accession>
<proteinExistence type="predicted"/>
<sequence>MDPDKRRCSRHRLSRPFATVPSEVDAVTSVRPASLPPFAPDRSESTSFARLPARGLAGIPPDWLPPGKKAAVVFTIDDVHPGTSRDSYEAGGDLDHGQLRFLIRLLTAHSKLRATLFVTADWRAKHPSVSHPLLMHIPGVRRLWCEWNTLPEGTMRIDRFPRFIEFLKNLPRVEIGLHGLTHNRGRHPTHLEYLDASEEECRRSLAGIFQIFHAANLAFVPGMSPPGWYLSHGLARAMRDAGLTFVGSSRDLVSAVHREARSGMSGLTGTSLIAPQWISGGLLNFTTNYQATSTIDRARSIIDHGGLLAIKAHVIKRAGSYVALDGLGDEYCDHLHAVFDYLETVGEDLWWTSMGEIAARCVAALPQASIGKANDL</sequence>
<organism evidence="1 2">
    <name type="scientific">Bradyrhizobium diazoefficiens (strain JCM 10833 / BCRC 13528 / IAM 13628 / NBRC 14792 / USDA 110)</name>
    <dbReference type="NCBI Taxonomy" id="224911"/>
    <lineage>
        <taxon>Bacteria</taxon>
        <taxon>Pseudomonadati</taxon>
        <taxon>Pseudomonadota</taxon>
        <taxon>Alphaproteobacteria</taxon>
        <taxon>Hyphomicrobiales</taxon>
        <taxon>Nitrobacteraceae</taxon>
        <taxon>Bradyrhizobium</taxon>
    </lineage>
</organism>
<dbReference type="EMBL" id="BA000040">
    <property type="protein sequence ID" value="BAC48911.1"/>
    <property type="molecule type" value="Genomic_DNA"/>
</dbReference>
<dbReference type="PATRIC" id="fig|224911.5.peg.3634"/>
<protein>
    <submittedName>
        <fullName evidence="1">Bll3646 protein</fullName>
    </submittedName>
</protein>
<evidence type="ECO:0000313" key="2">
    <source>
        <dbReference type="Proteomes" id="UP000002526"/>
    </source>
</evidence>
<evidence type="ECO:0000313" key="1">
    <source>
        <dbReference type="EMBL" id="BAC48911.1"/>
    </source>
</evidence>
<dbReference type="SUPFAM" id="SSF88713">
    <property type="entry name" value="Glycoside hydrolase/deacetylase"/>
    <property type="match status" value="1"/>
</dbReference>
<dbReference type="EnsemblBacteria" id="BAC48911">
    <property type="protein sequence ID" value="BAC48911"/>
    <property type="gene ID" value="BAC48911"/>
</dbReference>
<dbReference type="InParanoid" id="Q89P37"/>
<keyword evidence="2" id="KW-1185">Reference proteome</keyword>
<dbReference type="KEGG" id="bja:bll3646"/>
<dbReference type="GO" id="GO:0005975">
    <property type="term" value="P:carbohydrate metabolic process"/>
    <property type="evidence" value="ECO:0007669"/>
    <property type="project" value="InterPro"/>
</dbReference>
<dbReference type="OrthoDB" id="9793440at2"/>
<dbReference type="AlphaFoldDB" id="Q89P37"/>
<dbReference type="InterPro" id="IPR011330">
    <property type="entry name" value="Glyco_hydro/deAcase_b/a-brl"/>
</dbReference>
<dbReference type="HOGENOM" id="CLU_735021_0_0_5"/>
<dbReference type="eggNOG" id="COG3233">
    <property type="taxonomic scope" value="Bacteria"/>
</dbReference>
<name>Q89P37_BRADU</name>
<reference evidence="2" key="1">
    <citation type="journal article" date="2002" name="DNA Res.">
        <title>Complete genomic sequence of nitrogen-fixing symbiotic bacterium Bradyrhizobium japonicum USDA110.</title>
        <authorList>
            <person name="Kaneko T."/>
            <person name="Nakamura Y."/>
            <person name="Sato S."/>
            <person name="Minamisawa K."/>
            <person name="Uchiumi T."/>
            <person name="Sasamoto S."/>
            <person name="Watanabe A."/>
            <person name="Idesawa K."/>
            <person name="Iriguchi M."/>
            <person name="Kawashima K."/>
            <person name="Kohara M."/>
            <person name="Matsumoto M."/>
            <person name="Shimpo S."/>
            <person name="Tsuruoka H."/>
            <person name="Wada T."/>
            <person name="Yamada M."/>
            <person name="Tabata S."/>
        </authorList>
    </citation>
    <scope>NUCLEOTIDE SEQUENCE [LARGE SCALE GENOMIC DNA]</scope>
    <source>
        <strain evidence="2">JCM 10833 / BCRC 13528 / IAM 13628 / NBRC 14792 / USDA 110</strain>
    </source>
</reference>
<dbReference type="Proteomes" id="UP000002526">
    <property type="component" value="Chromosome"/>
</dbReference>
<dbReference type="Gene3D" id="3.20.20.370">
    <property type="entry name" value="Glycoside hydrolase/deacetylase"/>
    <property type="match status" value="1"/>
</dbReference>